<dbReference type="InterPro" id="IPR016181">
    <property type="entry name" value="Acyl_CoA_acyltransferase"/>
</dbReference>
<evidence type="ECO:0000259" key="1">
    <source>
        <dbReference type="PROSITE" id="PS51186"/>
    </source>
</evidence>
<keyword evidence="3" id="KW-1185">Reference proteome</keyword>
<dbReference type="SUPFAM" id="SSF55729">
    <property type="entry name" value="Acyl-CoA N-acyltransferases (Nat)"/>
    <property type="match status" value="1"/>
</dbReference>
<dbReference type="CDD" id="cd04301">
    <property type="entry name" value="NAT_SF"/>
    <property type="match status" value="1"/>
</dbReference>
<accession>A0A9P7Z603</accession>
<dbReference type="InterPro" id="IPR000182">
    <property type="entry name" value="GNAT_dom"/>
</dbReference>
<name>A0A9P7Z603_9HELO</name>
<dbReference type="Proteomes" id="UP000887226">
    <property type="component" value="Unassembled WGS sequence"/>
</dbReference>
<dbReference type="AlphaFoldDB" id="A0A9P7Z603"/>
<gene>
    <name evidence="2" type="ORF">BJ878DRAFT_478796</name>
</gene>
<dbReference type="InterPro" id="IPR052523">
    <property type="entry name" value="Trichothecene_AcTrans"/>
</dbReference>
<dbReference type="EMBL" id="MU253825">
    <property type="protein sequence ID" value="KAG9245921.1"/>
    <property type="molecule type" value="Genomic_DNA"/>
</dbReference>
<dbReference type="PANTHER" id="PTHR42791:SF16">
    <property type="entry name" value="N-ACETYLTRANSFERASE DOMAIN-CONTAINING PROTEIN"/>
    <property type="match status" value="1"/>
</dbReference>
<dbReference type="Gene3D" id="3.40.630.30">
    <property type="match status" value="1"/>
</dbReference>
<reference evidence="2" key="1">
    <citation type="journal article" date="2021" name="IMA Fungus">
        <title>Genomic characterization of three marine fungi, including Emericellopsis atlantica sp. nov. with signatures of a generalist lifestyle and marine biomass degradation.</title>
        <authorList>
            <person name="Hagestad O.C."/>
            <person name="Hou L."/>
            <person name="Andersen J.H."/>
            <person name="Hansen E.H."/>
            <person name="Altermark B."/>
            <person name="Li C."/>
            <person name="Kuhnert E."/>
            <person name="Cox R.J."/>
            <person name="Crous P.W."/>
            <person name="Spatafora J.W."/>
            <person name="Lail K."/>
            <person name="Amirebrahimi M."/>
            <person name="Lipzen A."/>
            <person name="Pangilinan J."/>
            <person name="Andreopoulos W."/>
            <person name="Hayes R.D."/>
            <person name="Ng V."/>
            <person name="Grigoriev I.V."/>
            <person name="Jackson S.A."/>
            <person name="Sutton T.D.S."/>
            <person name="Dobson A.D.W."/>
            <person name="Rama T."/>
        </authorList>
    </citation>
    <scope>NUCLEOTIDE SEQUENCE</scope>
    <source>
        <strain evidence="2">TRa3180A</strain>
    </source>
</reference>
<dbReference type="Pfam" id="PF00583">
    <property type="entry name" value="Acetyltransf_1"/>
    <property type="match status" value="1"/>
</dbReference>
<organism evidence="2 3">
    <name type="scientific">Calycina marina</name>
    <dbReference type="NCBI Taxonomy" id="1763456"/>
    <lineage>
        <taxon>Eukaryota</taxon>
        <taxon>Fungi</taxon>
        <taxon>Dikarya</taxon>
        <taxon>Ascomycota</taxon>
        <taxon>Pezizomycotina</taxon>
        <taxon>Leotiomycetes</taxon>
        <taxon>Helotiales</taxon>
        <taxon>Pezizellaceae</taxon>
        <taxon>Calycina</taxon>
    </lineage>
</organism>
<dbReference type="PANTHER" id="PTHR42791">
    <property type="entry name" value="GNAT FAMILY ACETYLTRANSFERASE"/>
    <property type="match status" value="1"/>
</dbReference>
<evidence type="ECO:0000313" key="3">
    <source>
        <dbReference type="Proteomes" id="UP000887226"/>
    </source>
</evidence>
<proteinExistence type="predicted"/>
<evidence type="ECO:0000313" key="2">
    <source>
        <dbReference type="EMBL" id="KAG9245921.1"/>
    </source>
</evidence>
<dbReference type="OrthoDB" id="2832510at2759"/>
<comment type="caution">
    <text evidence="2">The sequence shown here is derived from an EMBL/GenBank/DDBJ whole genome shotgun (WGS) entry which is preliminary data.</text>
</comment>
<dbReference type="PROSITE" id="PS51186">
    <property type="entry name" value="GNAT"/>
    <property type="match status" value="1"/>
</dbReference>
<sequence length="233" mass="26245">MSIREATFRDMRAMAQVCAAAFQDEELFGLLMHPHRKEFPEDFVAYWQRRLLSHWFDPNRVFLVGLDKVSGKIVGVAYWERQGDHAAVLDGSWIGYLGVNKLLTVLTATYLHLLAHTHPNRAASPRYITALEDSFPHFAHLWSSPSMVQNWYLDLLATHPDYHGQGLGKQLVTWGVEEADREGVPASVIAAKGKEGFYEKAGFVEVGRANVGELMVEGRIEGGAVMFREMLKS</sequence>
<feature type="domain" description="N-acetyltransferase" evidence="1">
    <location>
        <begin position="76"/>
        <end position="231"/>
    </location>
</feature>
<protein>
    <submittedName>
        <fullName evidence="2">GNAT family acetyltransferase</fullName>
    </submittedName>
</protein>
<dbReference type="GO" id="GO:0016747">
    <property type="term" value="F:acyltransferase activity, transferring groups other than amino-acyl groups"/>
    <property type="evidence" value="ECO:0007669"/>
    <property type="project" value="InterPro"/>
</dbReference>